<evidence type="ECO:0000256" key="1">
    <source>
        <dbReference type="ARBA" id="ARBA00004570"/>
    </source>
</evidence>
<feature type="repeat" description="WD" evidence="7">
    <location>
        <begin position="18"/>
        <end position="59"/>
    </location>
</feature>
<dbReference type="InterPro" id="IPR036322">
    <property type="entry name" value="WD40_repeat_dom_sf"/>
</dbReference>
<organism evidence="8 9">
    <name type="scientific">Aspergillus hiratsukae</name>
    <dbReference type="NCBI Taxonomy" id="1194566"/>
    <lineage>
        <taxon>Eukaryota</taxon>
        <taxon>Fungi</taxon>
        <taxon>Dikarya</taxon>
        <taxon>Ascomycota</taxon>
        <taxon>Pezizomycotina</taxon>
        <taxon>Eurotiomycetes</taxon>
        <taxon>Eurotiomycetidae</taxon>
        <taxon>Eurotiales</taxon>
        <taxon>Aspergillaceae</taxon>
        <taxon>Aspergillus</taxon>
        <taxon>Aspergillus subgen. Fumigati</taxon>
    </lineage>
</organism>
<comment type="subcellular location">
    <subcellularLocation>
        <location evidence="1">Mitochondrion outer membrane</location>
        <topology evidence="1">Peripheral membrane protein</topology>
        <orientation evidence="1">Cytoplasmic side</orientation>
    </subcellularLocation>
</comment>
<keyword evidence="3" id="KW-0677">Repeat</keyword>
<dbReference type="SMART" id="SM00320">
    <property type="entry name" value="WD40"/>
    <property type="match status" value="2"/>
</dbReference>
<dbReference type="PROSITE" id="PS00678">
    <property type="entry name" value="WD_REPEATS_1"/>
    <property type="match status" value="2"/>
</dbReference>
<feature type="repeat" description="WD" evidence="7">
    <location>
        <begin position="60"/>
        <end position="101"/>
    </location>
</feature>
<accession>A0A8H6PHL9</accession>
<keyword evidence="2 7" id="KW-0853">WD repeat</keyword>
<protein>
    <recommendedName>
        <fullName evidence="5">Mitochondrial division protein 1</fullName>
    </recommendedName>
</protein>
<dbReference type="OrthoDB" id="538223at2759"/>
<sequence length="107" mass="11656">MKRLPVVERSWTAARRTLEGHAEVVRAVAFSPDGTTLASASGDRTVRLWDTATGQPRQTLEGHTGWVEAVAFSPDGTTLASASRDKTVRLWDTATGQPRQTLEGHTR</sequence>
<dbReference type="EMBL" id="JACBAD010001593">
    <property type="protein sequence ID" value="KAF7139688.1"/>
    <property type="molecule type" value="Genomic_DNA"/>
</dbReference>
<evidence type="ECO:0000256" key="6">
    <source>
        <dbReference type="ARBA" id="ARBA00043913"/>
    </source>
</evidence>
<evidence type="ECO:0000256" key="5">
    <source>
        <dbReference type="ARBA" id="ARBA00039789"/>
    </source>
</evidence>
<dbReference type="Gene3D" id="2.130.10.10">
    <property type="entry name" value="YVTN repeat-like/Quinoprotein amine dehydrogenase"/>
    <property type="match status" value="1"/>
</dbReference>
<dbReference type="GO" id="GO:0005741">
    <property type="term" value="C:mitochondrial outer membrane"/>
    <property type="evidence" value="ECO:0007669"/>
    <property type="project" value="UniProtKB-SubCell"/>
</dbReference>
<dbReference type="PANTHER" id="PTHR22847">
    <property type="entry name" value="WD40 REPEAT PROTEIN"/>
    <property type="match status" value="1"/>
</dbReference>
<evidence type="ECO:0000313" key="9">
    <source>
        <dbReference type="Proteomes" id="UP000630445"/>
    </source>
</evidence>
<dbReference type="InterPro" id="IPR020472">
    <property type="entry name" value="WD40_PAC1"/>
</dbReference>
<evidence type="ECO:0000313" key="8">
    <source>
        <dbReference type="EMBL" id="KAF7139688.1"/>
    </source>
</evidence>
<dbReference type="AlphaFoldDB" id="A0A8H6PHL9"/>
<dbReference type="GO" id="GO:1990234">
    <property type="term" value="C:transferase complex"/>
    <property type="evidence" value="ECO:0007669"/>
    <property type="project" value="UniProtKB-ARBA"/>
</dbReference>
<dbReference type="SUPFAM" id="SSF50978">
    <property type="entry name" value="WD40 repeat-like"/>
    <property type="match status" value="1"/>
</dbReference>
<dbReference type="InterPro" id="IPR015943">
    <property type="entry name" value="WD40/YVTN_repeat-like_dom_sf"/>
</dbReference>
<dbReference type="GO" id="GO:0005634">
    <property type="term" value="C:nucleus"/>
    <property type="evidence" value="ECO:0007669"/>
    <property type="project" value="TreeGrafter"/>
</dbReference>
<evidence type="ECO:0000256" key="4">
    <source>
        <dbReference type="ARBA" id="ARBA00038415"/>
    </source>
</evidence>
<dbReference type="PROSITE" id="PS50294">
    <property type="entry name" value="WD_REPEATS_REGION"/>
    <property type="match status" value="2"/>
</dbReference>
<dbReference type="PANTHER" id="PTHR22847:SF637">
    <property type="entry name" value="WD REPEAT DOMAIN 5B"/>
    <property type="match status" value="1"/>
</dbReference>
<proteinExistence type="inferred from homology"/>
<reference evidence="8" key="1">
    <citation type="submission" date="2020-06" db="EMBL/GenBank/DDBJ databases">
        <title>Draft genome sequences of strains closely related to Aspergillus parafelis and Aspergillus hiratsukae.</title>
        <authorList>
            <person name="Dos Santos R.A.C."/>
            <person name="Rivero-Menendez O."/>
            <person name="Steenwyk J.L."/>
            <person name="Mead M.E."/>
            <person name="Goldman G.H."/>
            <person name="Alastruey-Izquierdo A."/>
            <person name="Rokas A."/>
        </authorList>
    </citation>
    <scope>NUCLEOTIDE SEQUENCE</scope>
    <source>
        <strain evidence="8">CNM-CM5793</strain>
    </source>
</reference>
<comment type="similarity">
    <text evidence="4">Belongs to the WD repeat MDV1/CAF4 family.</text>
</comment>
<comment type="caution">
    <text evidence="8">The sequence shown here is derived from an EMBL/GenBank/DDBJ whole genome shotgun (WGS) entry which is preliminary data.</text>
</comment>
<gene>
    <name evidence="8" type="ORF">CNMCM5793_007339</name>
</gene>
<dbReference type="InterPro" id="IPR001680">
    <property type="entry name" value="WD40_rpt"/>
</dbReference>
<evidence type="ECO:0000256" key="3">
    <source>
        <dbReference type="ARBA" id="ARBA00022737"/>
    </source>
</evidence>
<dbReference type="InterPro" id="IPR019775">
    <property type="entry name" value="WD40_repeat_CS"/>
</dbReference>
<evidence type="ECO:0000256" key="7">
    <source>
        <dbReference type="PROSITE-ProRule" id="PRU00221"/>
    </source>
</evidence>
<dbReference type="Proteomes" id="UP000630445">
    <property type="component" value="Unassembled WGS sequence"/>
</dbReference>
<dbReference type="PROSITE" id="PS50082">
    <property type="entry name" value="WD_REPEATS_2"/>
    <property type="match status" value="2"/>
</dbReference>
<name>A0A8H6PHL9_9EURO</name>
<evidence type="ECO:0000256" key="2">
    <source>
        <dbReference type="ARBA" id="ARBA00022574"/>
    </source>
</evidence>
<comment type="function">
    <text evidence="6">Involved in mitochondrial fission. Acts as an adapter protein required to form mitochondrial fission complexes. Formation of these complexes is required to promote constriction and fission of the mitochondrial compartment at a late step in mitochondrial division.</text>
</comment>
<dbReference type="PRINTS" id="PR00320">
    <property type="entry name" value="GPROTEINBRPT"/>
</dbReference>
<keyword evidence="9" id="KW-1185">Reference proteome</keyword>
<dbReference type="Pfam" id="PF00400">
    <property type="entry name" value="WD40"/>
    <property type="match status" value="2"/>
</dbReference>